<evidence type="ECO:0000313" key="2">
    <source>
        <dbReference type="Proteomes" id="UP001464891"/>
    </source>
</evidence>
<dbReference type="RefSeq" id="WP_190440452.1">
    <property type="nucleotide sequence ID" value="NZ_JAMPKM010000015.1"/>
</dbReference>
<proteinExistence type="predicted"/>
<comment type="caution">
    <text evidence="1">The sequence shown here is derived from an EMBL/GenBank/DDBJ whole genome shotgun (WGS) entry which is preliminary data.</text>
</comment>
<evidence type="ECO:0000313" key="1">
    <source>
        <dbReference type="EMBL" id="MEP0819532.1"/>
    </source>
</evidence>
<sequence length="736" mass="79320">MPDPLERKDHDLGIVFVPPASPTDPRVPTAEELTLGQQITSSVISRSRIQQGWQQLPQLSFSQNRRLAIANGKALLPVYPGILLLNTTITVPVLSSSASTIKQSDWVYLAGFEAEVGAAQDPVLGEYAFQYRDRGTNQIATITKENTRRLRAFWAIVLSPNPLSTTDFLNLLTLEGDNRRLAIADTSDLGFNIGSARFYARDPNLTLNAGYTIFSNSINLVEVCQVRRLQNYTERGYIWGYGGEGALSAEYHLISTAPRIDNRDLENAIRQRCREIFAGNSGSGSGYALTVQNLIASSVGGNPGYPGESAGSPNGSVCLADDQRVSFTNQAIIQKYSCQVVTATNNGSGSPLVTVSLNTSSPTGKFFSGNRLDHRIYSANGVDQSERGAWSNLGGTGSLIWVGDANTTITPGSTVYVVPGMYYPAGSGFSIPFDAVLQVWRNATQISSANIRAADSADLDAYADPANNEDFFVVVGKERAALHYILKRVTITTDANGVTVIPATERGCFAFIQGVASRIDTPVKTGLAANTTYKALVYYPPRADETWQLLMAYAEYAGIGTLEPQFLSGATVVSKPLFFIHTQGGGSAVHQGESDTQLAPIAMHLPAIAAPAMPPYRFNAPVQILGEPYPGPITLREYPLLPAPGLALPAPGQTLSLEAATQVQSRSLRARIMVDGQLMGFRSPILASRAEFQAVLMFVVEKGGDRRLVMIARNTSGGENIPIDSDQQTAFDTFRL</sequence>
<protein>
    <submittedName>
        <fullName evidence="1">Uncharacterized protein</fullName>
    </submittedName>
</protein>
<name>A0ABV0JCM3_9CYAN</name>
<dbReference type="Proteomes" id="UP001464891">
    <property type="component" value="Unassembled WGS sequence"/>
</dbReference>
<dbReference type="EMBL" id="JAMPKM010000015">
    <property type="protein sequence ID" value="MEP0819532.1"/>
    <property type="molecule type" value="Genomic_DNA"/>
</dbReference>
<reference evidence="1 2" key="1">
    <citation type="submission" date="2022-04" db="EMBL/GenBank/DDBJ databases">
        <title>Positive selection, recombination, and allopatry shape intraspecific diversity of widespread and dominant cyanobacteria.</title>
        <authorList>
            <person name="Wei J."/>
            <person name="Shu W."/>
            <person name="Hu C."/>
        </authorList>
    </citation>
    <scope>NUCLEOTIDE SEQUENCE [LARGE SCALE GENOMIC DNA]</scope>
    <source>
        <strain evidence="1 2">GB2-A4</strain>
    </source>
</reference>
<keyword evidence="2" id="KW-1185">Reference proteome</keyword>
<organism evidence="1 2">
    <name type="scientific">Trichocoleus desertorum GB2-A4</name>
    <dbReference type="NCBI Taxonomy" id="2933944"/>
    <lineage>
        <taxon>Bacteria</taxon>
        <taxon>Bacillati</taxon>
        <taxon>Cyanobacteriota</taxon>
        <taxon>Cyanophyceae</taxon>
        <taxon>Leptolyngbyales</taxon>
        <taxon>Trichocoleusaceae</taxon>
        <taxon>Trichocoleus</taxon>
    </lineage>
</organism>
<gene>
    <name evidence="1" type="ORF">NC998_20755</name>
</gene>
<accession>A0ABV0JCM3</accession>